<feature type="compositionally biased region" description="Basic and acidic residues" evidence="10">
    <location>
        <begin position="1"/>
        <end position="11"/>
    </location>
</feature>
<comment type="catalytic activity">
    <reaction evidence="8">
        <text>L-threonyl-[protein] + ATP = O-phospho-L-threonyl-[protein] + ADP + H(+)</text>
        <dbReference type="Rhea" id="RHEA:46608"/>
        <dbReference type="Rhea" id="RHEA-COMP:11060"/>
        <dbReference type="Rhea" id="RHEA-COMP:11605"/>
        <dbReference type="ChEBI" id="CHEBI:15378"/>
        <dbReference type="ChEBI" id="CHEBI:30013"/>
        <dbReference type="ChEBI" id="CHEBI:30616"/>
        <dbReference type="ChEBI" id="CHEBI:61977"/>
        <dbReference type="ChEBI" id="CHEBI:456216"/>
        <dbReference type="EC" id="2.7.11.1"/>
    </reaction>
</comment>
<keyword evidence="6 12" id="KW-0418">Kinase</keyword>
<dbReference type="PROSITE" id="PS50011">
    <property type="entry name" value="PROTEIN_KINASE_DOM"/>
    <property type="match status" value="1"/>
</dbReference>
<evidence type="ECO:0000256" key="2">
    <source>
        <dbReference type="ARBA" id="ARBA00012513"/>
    </source>
</evidence>
<comment type="caution">
    <text evidence="12">The sequence shown here is derived from an EMBL/GenBank/DDBJ whole genome shotgun (WGS) entry which is preliminary data.</text>
</comment>
<proteinExistence type="inferred from homology"/>
<accession>A0ABQ8MAU5</accession>
<dbReference type="GO" id="GO:0016301">
    <property type="term" value="F:kinase activity"/>
    <property type="evidence" value="ECO:0007669"/>
    <property type="project" value="UniProtKB-KW"/>
</dbReference>
<feature type="region of interest" description="Disordered" evidence="10">
    <location>
        <begin position="1"/>
        <end position="22"/>
    </location>
</feature>
<dbReference type="Gene3D" id="1.10.510.10">
    <property type="entry name" value="Transferase(Phosphotransferase) domain 1"/>
    <property type="match status" value="1"/>
</dbReference>
<feature type="region of interest" description="Disordered" evidence="10">
    <location>
        <begin position="216"/>
        <end position="239"/>
    </location>
</feature>
<keyword evidence="7" id="KW-0067">ATP-binding</keyword>
<dbReference type="EMBL" id="JACTAM010000010">
    <property type="protein sequence ID" value="KAI2660009.1"/>
    <property type="molecule type" value="Genomic_DNA"/>
</dbReference>
<keyword evidence="3" id="KW-0723">Serine/threonine-protein kinase</keyword>
<protein>
    <recommendedName>
        <fullName evidence="2">non-specific serine/threonine protein kinase</fullName>
        <ecNumber evidence="2">2.7.11.1</ecNumber>
    </recommendedName>
</protein>
<evidence type="ECO:0000256" key="8">
    <source>
        <dbReference type="ARBA" id="ARBA00047899"/>
    </source>
</evidence>
<evidence type="ECO:0000256" key="1">
    <source>
        <dbReference type="ARBA" id="ARBA00005505"/>
    </source>
</evidence>
<feature type="region of interest" description="Disordered" evidence="10">
    <location>
        <begin position="311"/>
        <end position="347"/>
    </location>
</feature>
<dbReference type="InterPro" id="IPR000719">
    <property type="entry name" value="Prot_kinase_dom"/>
</dbReference>
<dbReference type="SUPFAM" id="SSF56112">
    <property type="entry name" value="Protein kinase-like (PK-like)"/>
    <property type="match status" value="1"/>
</dbReference>
<evidence type="ECO:0000256" key="10">
    <source>
        <dbReference type="SAM" id="MobiDB-lite"/>
    </source>
</evidence>
<keyword evidence="4" id="KW-0808">Transferase</keyword>
<dbReference type="PANTHER" id="PTHR22984">
    <property type="entry name" value="SERINE/THREONINE-PROTEIN KINASE PIM"/>
    <property type="match status" value="1"/>
</dbReference>
<evidence type="ECO:0000256" key="3">
    <source>
        <dbReference type="ARBA" id="ARBA00022527"/>
    </source>
</evidence>
<dbReference type="InterPro" id="IPR011009">
    <property type="entry name" value="Kinase-like_dom_sf"/>
</dbReference>
<gene>
    <name evidence="12" type="ORF">H4Q32_022601</name>
</gene>
<evidence type="ECO:0000313" key="12">
    <source>
        <dbReference type="EMBL" id="KAI2660009.1"/>
    </source>
</evidence>
<dbReference type="SMART" id="SM00220">
    <property type="entry name" value="S_TKc"/>
    <property type="match status" value="1"/>
</dbReference>
<dbReference type="InterPro" id="IPR051138">
    <property type="entry name" value="PIM_Ser/Thr_kinase"/>
</dbReference>
<organism evidence="12 13">
    <name type="scientific">Labeo rohita</name>
    <name type="common">Indian major carp</name>
    <name type="synonym">Cyprinus rohita</name>
    <dbReference type="NCBI Taxonomy" id="84645"/>
    <lineage>
        <taxon>Eukaryota</taxon>
        <taxon>Metazoa</taxon>
        <taxon>Chordata</taxon>
        <taxon>Craniata</taxon>
        <taxon>Vertebrata</taxon>
        <taxon>Euteleostomi</taxon>
        <taxon>Actinopterygii</taxon>
        <taxon>Neopterygii</taxon>
        <taxon>Teleostei</taxon>
        <taxon>Ostariophysi</taxon>
        <taxon>Cypriniformes</taxon>
        <taxon>Cyprinidae</taxon>
        <taxon>Labeoninae</taxon>
        <taxon>Labeonini</taxon>
        <taxon>Labeo</taxon>
    </lineage>
</organism>
<evidence type="ECO:0000259" key="11">
    <source>
        <dbReference type="PROSITE" id="PS50011"/>
    </source>
</evidence>
<feature type="compositionally biased region" description="Acidic residues" evidence="10">
    <location>
        <begin position="216"/>
        <end position="231"/>
    </location>
</feature>
<dbReference type="Gene3D" id="3.30.200.20">
    <property type="entry name" value="Phosphorylase Kinase, domain 1"/>
    <property type="match status" value="1"/>
</dbReference>
<name>A0ABQ8MAU5_LABRO</name>
<evidence type="ECO:0000256" key="9">
    <source>
        <dbReference type="ARBA" id="ARBA00048679"/>
    </source>
</evidence>
<keyword evidence="13" id="KW-1185">Reference proteome</keyword>
<evidence type="ECO:0000256" key="5">
    <source>
        <dbReference type="ARBA" id="ARBA00022741"/>
    </source>
</evidence>
<comment type="catalytic activity">
    <reaction evidence="9">
        <text>L-seryl-[protein] + ATP = O-phospho-L-seryl-[protein] + ADP + H(+)</text>
        <dbReference type="Rhea" id="RHEA:17989"/>
        <dbReference type="Rhea" id="RHEA-COMP:9863"/>
        <dbReference type="Rhea" id="RHEA-COMP:11604"/>
        <dbReference type="ChEBI" id="CHEBI:15378"/>
        <dbReference type="ChEBI" id="CHEBI:29999"/>
        <dbReference type="ChEBI" id="CHEBI:30616"/>
        <dbReference type="ChEBI" id="CHEBI:83421"/>
        <dbReference type="ChEBI" id="CHEBI:456216"/>
        <dbReference type="EC" id="2.7.11.1"/>
    </reaction>
</comment>
<feature type="compositionally biased region" description="Basic and acidic residues" evidence="10">
    <location>
        <begin position="321"/>
        <end position="333"/>
    </location>
</feature>
<dbReference type="EC" id="2.7.11.1" evidence="2"/>
<keyword evidence="5" id="KW-0547">Nucleotide-binding</keyword>
<evidence type="ECO:0000256" key="4">
    <source>
        <dbReference type="ARBA" id="ARBA00022679"/>
    </source>
</evidence>
<comment type="similarity">
    <text evidence="1">Belongs to the protein kinase superfamily. CAMK Ser/Thr protein kinase family. PIM subfamily.</text>
</comment>
<dbReference type="Proteomes" id="UP000830375">
    <property type="component" value="Unassembled WGS sequence"/>
</dbReference>
<feature type="domain" description="Protein kinase" evidence="11">
    <location>
        <begin position="383"/>
        <end position="632"/>
    </location>
</feature>
<dbReference type="PANTHER" id="PTHR22984:SF11">
    <property type="entry name" value="AURORA KINASE-RELATED"/>
    <property type="match status" value="1"/>
</dbReference>
<evidence type="ECO:0000313" key="13">
    <source>
        <dbReference type="Proteomes" id="UP000830375"/>
    </source>
</evidence>
<evidence type="ECO:0000256" key="7">
    <source>
        <dbReference type="ARBA" id="ARBA00022840"/>
    </source>
</evidence>
<evidence type="ECO:0000256" key="6">
    <source>
        <dbReference type="ARBA" id="ARBA00022777"/>
    </source>
</evidence>
<dbReference type="Pfam" id="PF00069">
    <property type="entry name" value="Pkinase"/>
    <property type="match status" value="1"/>
</dbReference>
<reference evidence="12 13" key="1">
    <citation type="submission" date="2022-01" db="EMBL/GenBank/DDBJ databases">
        <title>A high-quality chromosome-level genome assembly of rohu carp, Labeo rohita.</title>
        <authorList>
            <person name="Arick M.A. II"/>
            <person name="Hsu C.-Y."/>
            <person name="Magbanua Z."/>
            <person name="Pechanova O."/>
            <person name="Grover C."/>
            <person name="Miller E."/>
            <person name="Thrash A."/>
            <person name="Ezzel L."/>
            <person name="Alam S."/>
            <person name="Benzie J."/>
            <person name="Hamilton M."/>
            <person name="Karsi A."/>
            <person name="Lawrence M.L."/>
            <person name="Peterson D.G."/>
        </authorList>
    </citation>
    <scope>NUCLEOTIDE SEQUENCE [LARGE SCALE GENOMIC DNA]</scope>
    <source>
        <strain evidence="13">BAU-BD-2019</strain>
        <tissue evidence="12">Blood</tissue>
    </source>
</reference>
<sequence length="632" mass="71269">MFEDIGKDDFSPMKQSNLTFPMGRGSGPDICHNRRVSEITPRCYGRGRALANVGLDYMHTVDSAIVASVGPTASSTTITRPDAERVISPEALGSIISDLAQRISESISASLNLAHQPSPVQPNPPFQSQHSSECIDASSLKVIVQQDSAPPPFFRGDKSDSFTIHEWEDMMCNGYGRQDARSPTCSVSPQSDPTCSGGLTAQTHSDACSYAAEIEPAEDADDDQNDAEELSQADSMSNISNVATCDDDRTASWVHSQLPSQQEPNSRFAVPVADDNTVAGAEKHTKGRKGRACFRAVWKAVKRHFQNLKTKECSHVPDQGKSQEHTQTSRREATAGTDPLETRPSNHNLFLSNKLRRDIASSYFDLPYEERLQHGAEYFRSLYEVGEELGSGTYEVRVYEGTRRSDGQKVLIKIVKRRWRERTLTLDEFFEPVCKEATTLLMLQRPPVCDHIIRLYDWFIMEEQDVLIMENPYPCLTLQKFIKKNSGHLNEEIIRRIMLQLAIALHHCWDRGVFQNTYMSNILINTDTLQLKIMDFRLAEHIIKKRSNEVLLEERFRANAKMYAAENLYDMLDDLINARGHPCQKKACLSRECTDLLLKLKVGGPTTLYTIENILDHAWFKEISTATEGERI</sequence>